<name>A0A0C1MA68_LEVBR</name>
<reference evidence="1" key="2">
    <citation type="submission" date="2022-09" db="EMBL/GenBank/DDBJ databases">
        <title>Genome-inferred correspondence between phylogeny and metabolic traits in the wild Drosophila gut microbiome.</title>
        <authorList>
            <person name="Bueno E."/>
            <person name="Blow F."/>
            <person name="Douglas A.E."/>
        </authorList>
    </citation>
    <scope>NUCLEOTIDE SEQUENCE</scope>
    <source>
        <strain evidence="1">Dm-2019-70</strain>
    </source>
</reference>
<reference evidence="1" key="1">
    <citation type="submission" date="2020-12" db="EMBL/GenBank/DDBJ databases">
        <authorList>
            <person name="Mcmullen J.G."/>
        </authorList>
    </citation>
    <scope>NUCLEOTIDE SEQUENCE</scope>
    <source>
        <strain evidence="1">Dm-2019-70</strain>
    </source>
</reference>
<dbReference type="RefSeq" id="WP_039105740.1">
    <property type="nucleotide sequence ID" value="NZ_CAKMAP010000001.1"/>
</dbReference>
<protein>
    <submittedName>
        <fullName evidence="1">Uncharacterized protein</fullName>
    </submittedName>
</protein>
<gene>
    <name evidence="1" type="ORF">JK167_12970</name>
</gene>
<dbReference type="AlphaFoldDB" id="A0A0C1MA68"/>
<organism evidence="1 2">
    <name type="scientific">Levilactobacillus brevis</name>
    <name type="common">Lactobacillus brevis</name>
    <dbReference type="NCBI Taxonomy" id="1580"/>
    <lineage>
        <taxon>Bacteria</taxon>
        <taxon>Bacillati</taxon>
        <taxon>Bacillota</taxon>
        <taxon>Bacilli</taxon>
        <taxon>Lactobacillales</taxon>
        <taxon>Lactobacillaceae</taxon>
        <taxon>Levilactobacillus</taxon>
    </lineage>
</organism>
<evidence type="ECO:0000313" key="2">
    <source>
        <dbReference type="Proteomes" id="UP000676478"/>
    </source>
</evidence>
<dbReference type="EMBL" id="JAERKF010000023">
    <property type="protein sequence ID" value="MBS1011719.1"/>
    <property type="molecule type" value="Genomic_DNA"/>
</dbReference>
<comment type="caution">
    <text evidence="1">The sequence shown here is derived from an EMBL/GenBank/DDBJ whole genome shotgun (WGS) entry which is preliminary data.</text>
</comment>
<sequence length="189" mass="21512">MILHKKEWLLALVTVTTALGLADTTANAKTIWSFGNKMKTVRTAPKSIRGNWYGFGYSTDKHPLKLSVRKKGFVVPVKKHGKTVSKTLTYAKNWKTAYKGKLVPNVDLRKESHGWYYFSVNGNHWNISGNTFFSGMIQPVKYQHTTALAYYPITNEKKGKVLLLTKKKYNHPVYMSTKHLTIVNLYGGK</sequence>
<accession>A0A0C1MA68</accession>
<dbReference type="OrthoDB" id="2327658at2"/>
<evidence type="ECO:0000313" key="1">
    <source>
        <dbReference type="EMBL" id="MBS1011719.1"/>
    </source>
</evidence>
<dbReference type="Proteomes" id="UP000676478">
    <property type="component" value="Unassembled WGS sequence"/>
</dbReference>
<proteinExistence type="predicted"/>